<reference evidence="1 2" key="1">
    <citation type="journal article" date="2024" name="Microbiol. Resour. Announc.">
        <title>Genome annotations for the ascomycete fungi Trichoderma harzianum, Trichoderma aggressivum, and Purpureocillium lilacinum.</title>
        <authorList>
            <person name="Beijen E.P.W."/>
            <person name="Ohm R.A."/>
        </authorList>
    </citation>
    <scope>NUCLEOTIDE SEQUENCE [LARGE SCALE GENOMIC DNA]</scope>
    <source>
        <strain evidence="1 2">CBS 150709</strain>
    </source>
</reference>
<evidence type="ECO:0000313" key="1">
    <source>
        <dbReference type="EMBL" id="KAK4091179.1"/>
    </source>
</evidence>
<keyword evidence="2" id="KW-1185">Reference proteome</keyword>
<proteinExistence type="predicted"/>
<protein>
    <submittedName>
        <fullName evidence="1">Uncharacterized protein</fullName>
    </submittedName>
</protein>
<accession>A0ABR0C4U8</accession>
<name>A0ABR0C4U8_PURLI</name>
<dbReference type="EMBL" id="JAWRVI010000013">
    <property type="protein sequence ID" value="KAK4091179.1"/>
    <property type="molecule type" value="Genomic_DNA"/>
</dbReference>
<gene>
    <name evidence="1" type="ORF">Purlil1_4759</name>
</gene>
<comment type="caution">
    <text evidence="1">The sequence shown here is derived from an EMBL/GenBank/DDBJ whole genome shotgun (WGS) entry which is preliminary data.</text>
</comment>
<sequence length="178" mass="19428">MPSVIPQVTKSIKPIPKSVMPSSTLEAFGFMKQNSGSDMSSVLTPDTNTIKPISQSDMACTATMPSVTPRTVASIEQGSSDLPTCPFFHMCGIASKQDYGELTALLKSKPWNDLREATFVRCESRYAVRLAFKSLWQRHGGERGDIQRATPFVQATTSRNRNLALINKVASTSGVKNL</sequence>
<evidence type="ECO:0000313" key="2">
    <source>
        <dbReference type="Proteomes" id="UP001287286"/>
    </source>
</evidence>
<organism evidence="1 2">
    <name type="scientific">Purpureocillium lilacinum</name>
    <name type="common">Paecilomyces lilacinus</name>
    <dbReference type="NCBI Taxonomy" id="33203"/>
    <lineage>
        <taxon>Eukaryota</taxon>
        <taxon>Fungi</taxon>
        <taxon>Dikarya</taxon>
        <taxon>Ascomycota</taxon>
        <taxon>Pezizomycotina</taxon>
        <taxon>Sordariomycetes</taxon>
        <taxon>Hypocreomycetidae</taxon>
        <taxon>Hypocreales</taxon>
        <taxon>Ophiocordycipitaceae</taxon>
        <taxon>Purpureocillium</taxon>
    </lineage>
</organism>
<dbReference type="Proteomes" id="UP001287286">
    <property type="component" value="Unassembled WGS sequence"/>
</dbReference>